<dbReference type="Pfam" id="PF00488">
    <property type="entry name" value="MutS_V"/>
    <property type="match status" value="1"/>
</dbReference>
<sequence length="605" mass="68517">MNTPIVAFYQEKRQLTQDKIKRFNRIINRLSFARLALILGGGVVLFKVVQSERVWLTLISSFLILIVFMWLVAKQSKLTKDKEEAEDDLTIVENELNCQAGTTSIYSDGAEFIDDKHVYTSDLDVFGINSIYHRINRAATIDGRSMLARWLSVAATDKEIADRQQAVKELEEDPSWGLNFLARLVFALKEQSNFKDTLVSYLNKPYADFGNSLLRFYTKVAPYILSINIVLSFFYGTPFSNIALLLFIFNILLTMAYAGKVSQIAAGIGRMGNLLERFGKVYESVERRGWQADLLKDGLLSKGQKEGEKTISQSIRELGSLINKLDYRLNILVATFLNGIFLWDFRQVFAILDWRKTHHYEMAKLFDELACLEALVSFAFIRINDPSWNYPRIIPTDAHILQAEGLRHPLIPTVSSVPNDYSLDGHRLALITGSNMAGKSTFLRTVGANMVLALSGAPVCALHLELSVMHIITYMRIRDSLNESTSTFKAELDRLDMILKVVNTQKNTFFLVDEMLRGTNSVDKYLGSKAVIEKLIKDRGVGMVATHDLQLAKLEDTNPGYLKNYHFDIQVIEGEMVFDYKLKEGACKIFNASMLLKKIGIDISL</sequence>
<dbReference type="GO" id="GO:0005829">
    <property type="term" value="C:cytosol"/>
    <property type="evidence" value="ECO:0007669"/>
    <property type="project" value="TreeGrafter"/>
</dbReference>
<dbReference type="InterPro" id="IPR027417">
    <property type="entry name" value="P-loop_NTPase"/>
</dbReference>
<dbReference type="GO" id="GO:0006298">
    <property type="term" value="P:mismatch repair"/>
    <property type="evidence" value="ECO:0007669"/>
    <property type="project" value="InterPro"/>
</dbReference>
<evidence type="ECO:0000313" key="6">
    <source>
        <dbReference type="EMBL" id="ADZ76923.1"/>
    </source>
</evidence>
<keyword evidence="1" id="KW-0547">Nucleotide-binding</keyword>
<evidence type="ECO:0000256" key="3">
    <source>
        <dbReference type="ARBA" id="ARBA00023125"/>
    </source>
</evidence>
<dbReference type="eggNOG" id="COG0249">
    <property type="taxonomic scope" value="Bacteria"/>
</dbReference>
<gene>
    <name evidence="6" type="ordered locus">Sph21_0341</name>
</gene>
<dbReference type="PATRIC" id="fig|743722.3.peg.372"/>
<feature type="transmembrane region" description="Helical" evidence="4">
    <location>
        <begin position="55"/>
        <end position="73"/>
    </location>
</feature>
<feature type="transmembrane region" description="Helical" evidence="4">
    <location>
        <begin position="31"/>
        <end position="49"/>
    </location>
</feature>
<dbReference type="KEGG" id="shg:Sph21_0341"/>
<dbReference type="InterPro" id="IPR045076">
    <property type="entry name" value="MutS"/>
</dbReference>
<dbReference type="HOGENOM" id="CLU_030717_0_0_10"/>
<evidence type="ECO:0000256" key="2">
    <source>
        <dbReference type="ARBA" id="ARBA00022840"/>
    </source>
</evidence>
<dbReference type="GO" id="GO:0140664">
    <property type="term" value="F:ATP-dependent DNA damage sensor activity"/>
    <property type="evidence" value="ECO:0007669"/>
    <property type="project" value="InterPro"/>
</dbReference>
<accession>F4C371</accession>
<keyword evidence="4" id="KW-0472">Membrane</keyword>
<dbReference type="PANTHER" id="PTHR11361">
    <property type="entry name" value="DNA MISMATCH REPAIR PROTEIN MUTS FAMILY MEMBER"/>
    <property type="match status" value="1"/>
</dbReference>
<dbReference type="Gene3D" id="3.40.50.300">
    <property type="entry name" value="P-loop containing nucleotide triphosphate hydrolases"/>
    <property type="match status" value="1"/>
</dbReference>
<dbReference type="InterPro" id="IPR000432">
    <property type="entry name" value="DNA_mismatch_repair_MutS_C"/>
</dbReference>
<protein>
    <submittedName>
        <fullName evidence="6">DNA mismatch repair protein MutS domain protein</fullName>
    </submittedName>
</protein>
<dbReference type="PANTHER" id="PTHR11361:SF99">
    <property type="entry name" value="DNA MISMATCH REPAIR PROTEIN"/>
    <property type="match status" value="1"/>
</dbReference>
<dbReference type="OrthoDB" id="1097361at2"/>
<dbReference type="EMBL" id="CP002584">
    <property type="protein sequence ID" value="ADZ76923.1"/>
    <property type="molecule type" value="Genomic_DNA"/>
</dbReference>
<dbReference type="AlphaFoldDB" id="F4C371"/>
<dbReference type="GO" id="GO:0005524">
    <property type="term" value="F:ATP binding"/>
    <property type="evidence" value="ECO:0007669"/>
    <property type="project" value="UniProtKB-KW"/>
</dbReference>
<proteinExistence type="predicted"/>
<keyword evidence="3" id="KW-0238">DNA-binding</keyword>
<keyword evidence="4" id="KW-0812">Transmembrane</keyword>
<dbReference type="InterPro" id="IPR036187">
    <property type="entry name" value="DNA_mismatch_repair_MutS_sf"/>
</dbReference>
<evidence type="ECO:0000259" key="5">
    <source>
        <dbReference type="SMART" id="SM00534"/>
    </source>
</evidence>
<dbReference type="GO" id="GO:0030983">
    <property type="term" value="F:mismatched DNA binding"/>
    <property type="evidence" value="ECO:0007669"/>
    <property type="project" value="InterPro"/>
</dbReference>
<organism evidence="6">
    <name type="scientific">Sphingobacterium sp. (strain 21)</name>
    <dbReference type="NCBI Taxonomy" id="743722"/>
    <lineage>
        <taxon>Bacteria</taxon>
        <taxon>Pseudomonadati</taxon>
        <taxon>Bacteroidota</taxon>
        <taxon>Sphingobacteriia</taxon>
        <taxon>Sphingobacteriales</taxon>
        <taxon>Sphingobacteriaceae</taxon>
        <taxon>Sphingobacterium</taxon>
    </lineage>
</organism>
<feature type="domain" description="DNA mismatch repair proteins mutS family" evidence="5">
    <location>
        <begin position="426"/>
        <end position="597"/>
    </location>
</feature>
<name>F4C371_SPHS2</name>
<dbReference type="SUPFAM" id="SSF48334">
    <property type="entry name" value="DNA repair protein MutS, domain III"/>
    <property type="match status" value="1"/>
</dbReference>
<dbReference type="STRING" id="743722.Sph21_0341"/>
<evidence type="ECO:0000256" key="4">
    <source>
        <dbReference type="SAM" id="Phobius"/>
    </source>
</evidence>
<dbReference type="SMART" id="SM00534">
    <property type="entry name" value="MUTSac"/>
    <property type="match status" value="1"/>
</dbReference>
<evidence type="ECO:0000256" key="1">
    <source>
        <dbReference type="ARBA" id="ARBA00022741"/>
    </source>
</evidence>
<reference evidence="6" key="1">
    <citation type="submission" date="2011-03" db="EMBL/GenBank/DDBJ databases">
        <title>Complete sequence of Sphingobacterium sp. 21.</title>
        <authorList>
            <consortium name="US DOE Joint Genome Institute"/>
            <person name="Lucas S."/>
            <person name="Copeland A."/>
            <person name="Lapidus A."/>
            <person name="Cheng J.-F."/>
            <person name="Goodwin L."/>
            <person name="Pitluck S."/>
            <person name="Davenport K."/>
            <person name="Detter J.C."/>
            <person name="Han C."/>
            <person name="Tapia R."/>
            <person name="Land M."/>
            <person name="Hauser L."/>
            <person name="Kyrpides N."/>
            <person name="Ivanova N."/>
            <person name="Ovchinnikova G."/>
            <person name="Pagani I."/>
            <person name="Siebers A.K."/>
            <person name="Allgaier M."/>
            <person name="Thelen M.P."/>
            <person name="Hugenholtz P."/>
            <person name="Woyke T."/>
        </authorList>
    </citation>
    <scope>NUCLEOTIDE SEQUENCE</scope>
    <source>
        <strain evidence="6">21</strain>
    </source>
</reference>
<keyword evidence="4" id="KW-1133">Transmembrane helix</keyword>
<keyword evidence="2" id="KW-0067">ATP-binding</keyword>
<feature type="transmembrane region" description="Helical" evidence="4">
    <location>
        <begin position="220"/>
        <end position="236"/>
    </location>
</feature>
<dbReference type="SUPFAM" id="SSF52540">
    <property type="entry name" value="P-loop containing nucleoside triphosphate hydrolases"/>
    <property type="match status" value="1"/>
</dbReference>